<dbReference type="Proteomes" id="UP000588369">
    <property type="component" value="Unassembled WGS sequence"/>
</dbReference>
<feature type="transmembrane region" description="Helical" evidence="1">
    <location>
        <begin position="12"/>
        <end position="30"/>
    </location>
</feature>
<organism evidence="2 3">
    <name type="scientific">Bifidobacterium thermophilum</name>
    <dbReference type="NCBI Taxonomy" id="33905"/>
    <lineage>
        <taxon>Bacteria</taxon>
        <taxon>Bacillati</taxon>
        <taxon>Actinomycetota</taxon>
        <taxon>Actinomycetes</taxon>
        <taxon>Bifidobacteriales</taxon>
        <taxon>Bifidobacteriaceae</taxon>
        <taxon>Bifidobacterium</taxon>
    </lineage>
</organism>
<comment type="caution">
    <text evidence="2">The sequence shown here is derived from an EMBL/GenBank/DDBJ whole genome shotgun (WGS) entry which is preliminary data.</text>
</comment>
<evidence type="ECO:0000313" key="3">
    <source>
        <dbReference type="Proteomes" id="UP000588369"/>
    </source>
</evidence>
<dbReference type="EMBL" id="JABAGI010000003">
    <property type="protein sequence ID" value="NME61904.1"/>
    <property type="molecule type" value="Genomic_DNA"/>
</dbReference>
<sequence>MERTKDMRASRFYISVMVMAVLAGLGLVAACLQAFTLAMVAAGMLVPAAAVAAVLYARC</sequence>
<keyword evidence="1" id="KW-1133">Transmembrane helix</keyword>
<evidence type="ECO:0000256" key="1">
    <source>
        <dbReference type="SAM" id="Phobius"/>
    </source>
</evidence>
<reference evidence="2 3" key="1">
    <citation type="submission" date="2020-04" db="EMBL/GenBank/DDBJ databases">
        <authorList>
            <person name="Hitch T.C.A."/>
            <person name="Wylensek D."/>
            <person name="Clavel T."/>
        </authorList>
    </citation>
    <scope>NUCLEOTIDE SEQUENCE [LARGE SCALE GENOMIC DNA]</scope>
    <source>
        <strain evidence="2 3">BSM-130-P53-3C</strain>
    </source>
</reference>
<accession>A0A7X9NRI4</accession>
<dbReference type="PROSITE" id="PS51257">
    <property type="entry name" value="PROKAR_LIPOPROTEIN"/>
    <property type="match status" value="1"/>
</dbReference>
<feature type="transmembrane region" description="Helical" evidence="1">
    <location>
        <begin position="36"/>
        <end position="57"/>
    </location>
</feature>
<dbReference type="RefSeq" id="WP_168984004.1">
    <property type="nucleotide sequence ID" value="NZ_JABAGI010000003.1"/>
</dbReference>
<evidence type="ECO:0008006" key="4">
    <source>
        <dbReference type="Google" id="ProtNLM"/>
    </source>
</evidence>
<proteinExistence type="predicted"/>
<evidence type="ECO:0000313" key="2">
    <source>
        <dbReference type="EMBL" id="NME61904.1"/>
    </source>
</evidence>
<keyword evidence="1" id="KW-0472">Membrane</keyword>
<gene>
    <name evidence="2" type="ORF">HF844_03670</name>
</gene>
<keyword evidence="1" id="KW-0812">Transmembrane</keyword>
<name>A0A7X9NRI4_9BIFI</name>
<protein>
    <recommendedName>
        <fullName evidence="4">Lipoprotein</fullName>
    </recommendedName>
</protein>
<dbReference type="AlphaFoldDB" id="A0A7X9NRI4"/>